<evidence type="ECO:0000256" key="6">
    <source>
        <dbReference type="ARBA" id="ARBA00022741"/>
    </source>
</evidence>
<keyword evidence="4" id="KW-0808">Transferase</keyword>
<evidence type="ECO:0000256" key="3">
    <source>
        <dbReference type="ARBA" id="ARBA00022553"/>
    </source>
</evidence>
<keyword evidence="6" id="KW-0547">Nucleotide-binding</keyword>
<keyword evidence="11" id="KW-0472">Membrane</keyword>
<accession>A0A850HGL5</accession>
<evidence type="ECO:0000259" key="15">
    <source>
        <dbReference type="Pfam" id="PF10114"/>
    </source>
</evidence>
<evidence type="ECO:0008006" key="20">
    <source>
        <dbReference type="Google" id="ProtNLM"/>
    </source>
</evidence>
<keyword evidence="2" id="KW-1003">Cell membrane</keyword>
<dbReference type="Proteomes" id="UP000701680">
    <property type="component" value="Unassembled WGS sequence"/>
</dbReference>
<comment type="subcellular location">
    <subcellularLocation>
        <location evidence="1">Cell membrane</location>
        <topology evidence="1">Multi-pass membrane protein</topology>
    </subcellularLocation>
</comment>
<dbReference type="Pfam" id="PF10114">
    <property type="entry name" value="PocR"/>
    <property type="match status" value="1"/>
</dbReference>
<dbReference type="Gene3D" id="3.30.565.10">
    <property type="entry name" value="Histidine kinase-like ATPase, C-terminal domain"/>
    <property type="match status" value="1"/>
</dbReference>
<dbReference type="EMBL" id="JAAIUO010000002">
    <property type="protein sequence ID" value="NSK14312.1"/>
    <property type="molecule type" value="Genomic_DNA"/>
</dbReference>
<feature type="coiled-coil region" evidence="12">
    <location>
        <begin position="168"/>
        <end position="202"/>
    </location>
</feature>
<dbReference type="RefSeq" id="WP_101695659.1">
    <property type="nucleotide sequence ID" value="NZ_JAAITX010000002.1"/>
</dbReference>
<evidence type="ECO:0000313" key="16">
    <source>
        <dbReference type="EMBL" id="NSK14312.1"/>
    </source>
</evidence>
<evidence type="ECO:0000256" key="7">
    <source>
        <dbReference type="ARBA" id="ARBA00022777"/>
    </source>
</evidence>
<feature type="domain" description="PocR" evidence="15">
    <location>
        <begin position="5"/>
        <end position="164"/>
    </location>
</feature>
<dbReference type="PANTHER" id="PTHR34220:SF11">
    <property type="entry name" value="SENSOR PROTEIN KINASE HPTS"/>
    <property type="match status" value="1"/>
</dbReference>
<dbReference type="Pfam" id="PF02518">
    <property type="entry name" value="HATPase_c"/>
    <property type="match status" value="1"/>
</dbReference>
<dbReference type="AlphaFoldDB" id="A0A850HGL5"/>
<evidence type="ECO:0000256" key="10">
    <source>
        <dbReference type="ARBA" id="ARBA00023012"/>
    </source>
</evidence>
<keyword evidence="12" id="KW-0175">Coiled coil</keyword>
<dbReference type="InterPro" id="IPR003594">
    <property type="entry name" value="HATPase_dom"/>
</dbReference>
<evidence type="ECO:0000259" key="13">
    <source>
        <dbReference type="Pfam" id="PF02518"/>
    </source>
</evidence>
<keyword evidence="5" id="KW-0812">Transmembrane</keyword>
<protein>
    <recommendedName>
        <fullName evidence="20">Histidine kinase</fullName>
    </recommendedName>
</protein>
<dbReference type="PANTHER" id="PTHR34220">
    <property type="entry name" value="SENSOR HISTIDINE KINASE YPDA"/>
    <property type="match status" value="1"/>
</dbReference>
<dbReference type="GO" id="GO:0005524">
    <property type="term" value="F:ATP binding"/>
    <property type="evidence" value="ECO:0007669"/>
    <property type="project" value="UniProtKB-KW"/>
</dbReference>
<evidence type="ECO:0000256" key="8">
    <source>
        <dbReference type="ARBA" id="ARBA00022840"/>
    </source>
</evidence>
<organism evidence="17 18">
    <name type="scientific">Dorea phocaeensis</name>
    <dbReference type="NCBI Taxonomy" id="2040291"/>
    <lineage>
        <taxon>Bacteria</taxon>
        <taxon>Bacillati</taxon>
        <taxon>Bacillota</taxon>
        <taxon>Clostridia</taxon>
        <taxon>Lachnospirales</taxon>
        <taxon>Lachnospiraceae</taxon>
        <taxon>Dorea</taxon>
    </lineage>
</organism>
<keyword evidence="10" id="KW-0902">Two-component regulatory system</keyword>
<gene>
    <name evidence="17" type="ORF">G5A66_02835</name>
    <name evidence="16" type="ORF">G5A75_05365</name>
</gene>
<evidence type="ECO:0000256" key="9">
    <source>
        <dbReference type="ARBA" id="ARBA00022989"/>
    </source>
</evidence>
<evidence type="ECO:0000256" key="11">
    <source>
        <dbReference type="ARBA" id="ARBA00023136"/>
    </source>
</evidence>
<keyword evidence="3" id="KW-0597">Phosphoprotein</keyword>
<reference evidence="18 19" key="1">
    <citation type="journal article" date="2020" name="Cell Host Microbe">
        <title>Functional and Genomic Variation between Human-Derived Isolates of Lachnospiraceae Reveals Inter- and Intra-Species Diversity.</title>
        <authorList>
            <person name="Sorbara M.T."/>
            <person name="Littmann E.R."/>
            <person name="Fontana E."/>
            <person name="Moody T.U."/>
            <person name="Kohout C.E."/>
            <person name="Gjonbalaj M."/>
            <person name="Eaton V."/>
            <person name="Seok R."/>
            <person name="Leiner I.M."/>
            <person name="Pamer E.G."/>
        </authorList>
    </citation>
    <scope>NUCLEOTIDE SEQUENCE [LARGE SCALE GENOMIC DNA]</scope>
    <source>
        <strain evidence="17 18">MSK.17.11</strain>
        <strain evidence="16 19">MSK.17.38</strain>
    </source>
</reference>
<comment type="caution">
    <text evidence="17">The sequence shown here is derived from an EMBL/GenBank/DDBJ whole genome shotgun (WGS) entry which is preliminary data.</text>
</comment>
<evidence type="ECO:0000256" key="4">
    <source>
        <dbReference type="ARBA" id="ARBA00022679"/>
    </source>
</evidence>
<evidence type="ECO:0000313" key="19">
    <source>
        <dbReference type="Proteomes" id="UP000701680"/>
    </source>
</evidence>
<keyword evidence="7" id="KW-0418">Kinase</keyword>
<evidence type="ECO:0000313" key="17">
    <source>
        <dbReference type="EMBL" id="NVH57601.1"/>
    </source>
</evidence>
<evidence type="ECO:0000256" key="1">
    <source>
        <dbReference type="ARBA" id="ARBA00004651"/>
    </source>
</evidence>
<dbReference type="InterPro" id="IPR010559">
    <property type="entry name" value="Sig_transdc_His_kin_internal"/>
</dbReference>
<dbReference type="EMBL" id="JAAITX010000002">
    <property type="protein sequence ID" value="NVH57601.1"/>
    <property type="molecule type" value="Genomic_DNA"/>
</dbReference>
<dbReference type="InterPro" id="IPR050640">
    <property type="entry name" value="Bact_2-comp_sensor_kinase"/>
</dbReference>
<dbReference type="SUPFAM" id="SSF55874">
    <property type="entry name" value="ATPase domain of HSP90 chaperone/DNA topoisomerase II/histidine kinase"/>
    <property type="match status" value="1"/>
</dbReference>
<evidence type="ECO:0000256" key="5">
    <source>
        <dbReference type="ARBA" id="ARBA00022692"/>
    </source>
</evidence>
<keyword evidence="9" id="KW-1133">Transmembrane helix</keyword>
<reference evidence="17" key="2">
    <citation type="submission" date="2020-02" db="EMBL/GenBank/DDBJ databases">
        <authorList>
            <person name="Littmann E."/>
            <person name="Sorbara M."/>
        </authorList>
    </citation>
    <scope>NUCLEOTIDE SEQUENCE</scope>
    <source>
        <strain evidence="17">MSK.17.11</strain>
        <strain evidence="16">MSK.17.38</strain>
    </source>
</reference>
<proteinExistence type="predicted"/>
<dbReference type="GO" id="GO:0005886">
    <property type="term" value="C:plasma membrane"/>
    <property type="evidence" value="ECO:0007669"/>
    <property type="project" value="UniProtKB-SubCell"/>
</dbReference>
<sequence>MDLRDIVTEEFQQEIQESFAYATGFGVVFIDKEGKHIGEGSNFTDFCKQINGTEEGARYCARSNCQAVHIALKTQKPSIYICHAGLVNIEIPLICDGCYAGAVTAGQVFCSEKGYYPQDFHSNVSGWLSDKKLSEYYKRIKTLTPQQIEAVATALANISNYILQNFAYRQAQEKFLLYEKKQAELENQLKDAQLNMLQKQVTPHFIFNVINSASRMVALEQYEKAEKMLNSFAGMMRYNLRNLKTYVTIEEEFDYIEKYLFIQKIRFGSRIKYEVSCEKMLKNFSIPFFSVQPLVENSIEHGILQRVQGGSISVVCKKQKNSVIIKVEDDGVGIPEEILQNIKEKLFLSEQEAVVDHIGIYNCCHRLKLFFDEKIKFDIYSEKNKGTKVEIVIRCNLRPPTL</sequence>
<evidence type="ECO:0000256" key="2">
    <source>
        <dbReference type="ARBA" id="ARBA00022475"/>
    </source>
</evidence>
<evidence type="ECO:0000313" key="18">
    <source>
        <dbReference type="Proteomes" id="UP000528555"/>
    </source>
</evidence>
<keyword evidence="8" id="KW-0067">ATP-binding</keyword>
<evidence type="ECO:0000256" key="12">
    <source>
        <dbReference type="SAM" id="Coils"/>
    </source>
</evidence>
<dbReference type="Pfam" id="PF06580">
    <property type="entry name" value="His_kinase"/>
    <property type="match status" value="1"/>
</dbReference>
<name>A0A850HGL5_9FIRM</name>
<dbReference type="InterPro" id="IPR036890">
    <property type="entry name" value="HATPase_C_sf"/>
</dbReference>
<dbReference type="Proteomes" id="UP000528555">
    <property type="component" value="Unassembled WGS sequence"/>
</dbReference>
<dbReference type="InterPro" id="IPR018771">
    <property type="entry name" value="PocR_dom"/>
</dbReference>
<dbReference type="OrthoDB" id="1410840at2"/>
<keyword evidence="18" id="KW-1185">Reference proteome</keyword>
<evidence type="ECO:0000259" key="14">
    <source>
        <dbReference type="Pfam" id="PF06580"/>
    </source>
</evidence>
<feature type="domain" description="Signal transduction histidine kinase internal region" evidence="14">
    <location>
        <begin position="192"/>
        <end position="271"/>
    </location>
</feature>
<dbReference type="GO" id="GO:0000155">
    <property type="term" value="F:phosphorelay sensor kinase activity"/>
    <property type="evidence" value="ECO:0007669"/>
    <property type="project" value="InterPro"/>
</dbReference>
<feature type="domain" description="Histidine kinase/HSP90-like ATPase" evidence="13">
    <location>
        <begin position="291"/>
        <end position="394"/>
    </location>
</feature>